<organism evidence="1 2">
    <name type="scientific">Caerostris extrusa</name>
    <name type="common">Bark spider</name>
    <name type="synonym">Caerostris bankana</name>
    <dbReference type="NCBI Taxonomy" id="172846"/>
    <lineage>
        <taxon>Eukaryota</taxon>
        <taxon>Metazoa</taxon>
        <taxon>Ecdysozoa</taxon>
        <taxon>Arthropoda</taxon>
        <taxon>Chelicerata</taxon>
        <taxon>Arachnida</taxon>
        <taxon>Araneae</taxon>
        <taxon>Araneomorphae</taxon>
        <taxon>Entelegynae</taxon>
        <taxon>Araneoidea</taxon>
        <taxon>Araneidae</taxon>
        <taxon>Caerostris</taxon>
    </lineage>
</organism>
<dbReference type="AlphaFoldDB" id="A0AAV4N577"/>
<comment type="caution">
    <text evidence="1">The sequence shown here is derived from an EMBL/GenBank/DDBJ whole genome shotgun (WGS) entry which is preliminary data.</text>
</comment>
<sequence length="101" mass="11773">MNGRPYLGTSDNFFLLTLLLENEPHPLMVLSFLSNDAEMFMPKPLEDRSLSRAWDVPSTGSCDWSTGRYWRDDFGVPGNRENVFLILSFFRLKKNRKGQRK</sequence>
<dbReference type="EMBL" id="BPLR01002952">
    <property type="protein sequence ID" value="GIX79576.1"/>
    <property type="molecule type" value="Genomic_DNA"/>
</dbReference>
<keyword evidence="2" id="KW-1185">Reference proteome</keyword>
<evidence type="ECO:0000313" key="1">
    <source>
        <dbReference type="EMBL" id="GIX79576.1"/>
    </source>
</evidence>
<dbReference type="Proteomes" id="UP001054945">
    <property type="component" value="Unassembled WGS sequence"/>
</dbReference>
<evidence type="ECO:0000313" key="2">
    <source>
        <dbReference type="Proteomes" id="UP001054945"/>
    </source>
</evidence>
<name>A0AAV4N577_CAEEX</name>
<accession>A0AAV4N577</accession>
<protein>
    <submittedName>
        <fullName evidence="1">Uncharacterized protein</fullName>
    </submittedName>
</protein>
<reference evidence="1 2" key="1">
    <citation type="submission" date="2021-06" db="EMBL/GenBank/DDBJ databases">
        <title>Caerostris extrusa draft genome.</title>
        <authorList>
            <person name="Kono N."/>
            <person name="Arakawa K."/>
        </authorList>
    </citation>
    <scope>NUCLEOTIDE SEQUENCE [LARGE SCALE GENOMIC DNA]</scope>
</reference>
<proteinExistence type="predicted"/>
<gene>
    <name evidence="1" type="ORF">CEXT_51481</name>
</gene>